<protein>
    <recommendedName>
        <fullName evidence="1">AdoMet activation domain-containing protein</fullName>
    </recommendedName>
</protein>
<evidence type="ECO:0000259" key="1">
    <source>
        <dbReference type="Pfam" id="PF02965"/>
    </source>
</evidence>
<organism evidence="2">
    <name type="scientific">Ignavibacterium album</name>
    <dbReference type="NCBI Taxonomy" id="591197"/>
    <lineage>
        <taxon>Bacteria</taxon>
        <taxon>Pseudomonadati</taxon>
        <taxon>Ignavibacteriota</taxon>
        <taxon>Ignavibacteria</taxon>
        <taxon>Ignavibacteriales</taxon>
        <taxon>Ignavibacteriaceae</taxon>
        <taxon>Ignavibacterium</taxon>
    </lineage>
</organism>
<dbReference type="Gene3D" id="3.40.109.40">
    <property type="match status" value="1"/>
</dbReference>
<dbReference type="InterPro" id="IPR004223">
    <property type="entry name" value="VitB12-dep_Met_synth_activ_dom"/>
</dbReference>
<reference evidence="2" key="1">
    <citation type="journal article" date="2020" name="mSystems">
        <title>Genome- and Community-Level Interaction Insights into Carbon Utilization and Element Cycling Functions of Hydrothermarchaeota in Hydrothermal Sediment.</title>
        <authorList>
            <person name="Zhou Z."/>
            <person name="Liu Y."/>
            <person name="Xu W."/>
            <person name="Pan J."/>
            <person name="Luo Z.H."/>
            <person name="Li M."/>
        </authorList>
    </citation>
    <scope>NUCLEOTIDE SEQUENCE [LARGE SCALE GENOMIC DNA]</scope>
    <source>
        <strain evidence="2">SpSt-479</strain>
    </source>
</reference>
<proteinExistence type="predicted"/>
<dbReference type="SUPFAM" id="SSF56507">
    <property type="entry name" value="Methionine synthase activation domain-like"/>
    <property type="match status" value="1"/>
</dbReference>
<dbReference type="AlphaFoldDB" id="A0A7V2ZJH2"/>
<dbReference type="InterPro" id="IPR037010">
    <property type="entry name" value="VitB12-dep_Met_synth_activ_sf"/>
</dbReference>
<sequence>MIKNINQYYFSFDELNFNEEKLIEAFKDFSTQNISLLEETYLQLLPFLEKNCKPVAGYKYYDSKYISFRKNILIIDNTEFNLGPIIYRDLKNVKDIIIFVCTIGKEIEDYVTTLVSAGDTISAFILDRIASELVELTADMLEVKIQNDLNEINFNLTNRYSPGYCGWSVSEQQKLFSLLPGSFCGIHLTESSLMLPIKSVSGIYGADLNLIKKDYHCEICDDEFCYRRKPSKEKIA</sequence>
<dbReference type="EMBL" id="DSUJ01000008">
    <property type="protein sequence ID" value="HFI91056.1"/>
    <property type="molecule type" value="Genomic_DNA"/>
</dbReference>
<gene>
    <name evidence="2" type="ORF">ENS31_05915</name>
</gene>
<evidence type="ECO:0000313" key="2">
    <source>
        <dbReference type="EMBL" id="HFI91056.1"/>
    </source>
</evidence>
<dbReference type="Pfam" id="PF02965">
    <property type="entry name" value="Met_synt_B12"/>
    <property type="match status" value="1"/>
</dbReference>
<dbReference type="GO" id="GO:0008705">
    <property type="term" value="F:methionine synthase activity"/>
    <property type="evidence" value="ECO:0007669"/>
    <property type="project" value="InterPro"/>
</dbReference>
<comment type="caution">
    <text evidence="2">The sequence shown here is derived from an EMBL/GenBank/DDBJ whole genome shotgun (WGS) entry which is preliminary data.</text>
</comment>
<feature type="domain" description="AdoMet activation" evidence="1">
    <location>
        <begin position="88"/>
        <end position="207"/>
    </location>
</feature>
<accession>A0A7V2ZJH2</accession>
<name>A0A7V2ZJH2_9BACT</name>